<keyword evidence="1" id="KW-1133">Transmembrane helix</keyword>
<organism evidence="2 3">
    <name type="scientific">Periweissella cryptocerci</name>
    <dbReference type="NCBI Taxonomy" id="2506420"/>
    <lineage>
        <taxon>Bacteria</taxon>
        <taxon>Bacillati</taxon>
        <taxon>Bacillota</taxon>
        <taxon>Bacilli</taxon>
        <taxon>Lactobacillales</taxon>
        <taxon>Lactobacillaceae</taxon>
        <taxon>Periweissella</taxon>
    </lineage>
</organism>
<evidence type="ECO:0000313" key="3">
    <source>
        <dbReference type="Proteomes" id="UP000292886"/>
    </source>
</evidence>
<name>A0A4V1AIJ4_9LACO</name>
<feature type="transmembrane region" description="Helical" evidence="1">
    <location>
        <begin position="21"/>
        <end position="45"/>
    </location>
</feature>
<keyword evidence="1" id="KW-0812">Transmembrane</keyword>
<evidence type="ECO:0000313" key="2">
    <source>
        <dbReference type="EMBL" id="QBO35715.1"/>
    </source>
</evidence>
<dbReference type="OrthoDB" id="2277370at2"/>
<dbReference type="Gene3D" id="2.60.40.10">
    <property type="entry name" value="Immunoglobulins"/>
    <property type="match status" value="3"/>
</dbReference>
<evidence type="ECO:0000256" key="1">
    <source>
        <dbReference type="SAM" id="Phobius"/>
    </source>
</evidence>
<reference evidence="3" key="1">
    <citation type="submission" date="2019-03" db="EMBL/GenBank/DDBJ databases">
        <title>Weissella sp. 26KH-42 Genome sequencing.</title>
        <authorList>
            <person name="Heo J."/>
            <person name="Kim S.-J."/>
            <person name="Kim J.-S."/>
            <person name="Hong S.-B."/>
            <person name="Kwon S.-W."/>
        </authorList>
    </citation>
    <scope>NUCLEOTIDE SEQUENCE [LARGE SCALE GENOMIC DNA]</scope>
    <source>
        <strain evidence="3">26KH-42</strain>
    </source>
</reference>
<protein>
    <recommendedName>
        <fullName evidence="4">DUF5011 domain-containing protein</fullName>
    </recommendedName>
</protein>
<dbReference type="KEGG" id="wei:EQG49_04180"/>
<dbReference type="Proteomes" id="UP000292886">
    <property type="component" value="Chromosome"/>
</dbReference>
<dbReference type="EMBL" id="CP037940">
    <property type="protein sequence ID" value="QBO35715.1"/>
    <property type="molecule type" value="Genomic_DNA"/>
</dbReference>
<keyword evidence="1" id="KW-0472">Membrane</keyword>
<proteinExistence type="predicted"/>
<dbReference type="AlphaFoldDB" id="A0A4V1AIJ4"/>
<accession>A0A4V1AIJ4</accession>
<gene>
    <name evidence="2" type="ORF">EQG49_04180</name>
</gene>
<dbReference type="InterPro" id="IPR013783">
    <property type="entry name" value="Ig-like_fold"/>
</dbReference>
<dbReference type="RefSeq" id="WP_133362794.1">
    <property type="nucleotide sequence ID" value="NZ_CP037940.1"/>
</dbReference>
<sequence>MSKDLKIEQTSLRKLKTCRSLRAVFLSLGLAVVMLVMFTTTASAMSGTINVTGSPGDVSLSTDQRGNGKGNGTWEWITDTDTLTLTNYDGGAIRFSGTDYDDVINLVINGTATINGDGGTAFHASSTELVISGGELTLENTGSGGALVSGNLTVSSVVTGNSCNGPLIYAWGTADIENGAIITSTSASPVIRANDIVDVNGGTVTAENATVIEAAPDSVIRVNSGTVRNNSDTAPTLKIGALGFIVVSSGTVTNEGDGNLVDIGAGGQFRVRTSGALKAMLESTKVLPEIRVIYASDNITMTEDITMTREHQLYVHNNQTVSTGANTLTLTATGALERTGDGKIIGGNNGKIILNEGAKVKNVDGIFVDGSYTLATGNGAKFVTVAETSSPSTQGLRPGEYVWDGLAFVKGATIPIPVPLQTPPTLAVKNVSVTHGTGNFNHQTAVTTATDVIDGNIKHKVKISKVNGKAASTLSLKKAGTYTIEYTLSNSFGKNATATGIVTVVATNPTLAVKDLTLNYGKGNLNIVNAVTQASDLVDGANLKAKVVIIKVNGKTASALSLKKAGKYSVTYSLKNSNGKTFTVTKMVTVKANAPVLKVKKVTVKVSKKKFKIKSAITQANDTVDGDLKAKVKITKVNGKKATSLSLKKAGTYKVTYTVKNSNGKIVNKVGTVVVKKK</sequence>
<evidence type="ECO:0008006" key="4">
    <source>
        <dbReference type="Google" id="ProtNLM"/>
    </source>
</evidence>
<keyword evidence="3" id="KW-1185">Reference proteome</keyword>